<evidence type="ECO:0000313" key="11">
    <source>
        <dbReference type="Proteomes" id="UP001139054"/>
    </source>
</evidence>
<evidence type="ECO:0000256" key="5">
    <source>
        <dbReference type="ARBA" id="ARBA00038306"/>
    </source>
</evidence>
<evidence type="ECO:0000259" key="7">
    <source>
        <dbReference type="Pfam" id="PF13505"/>
    </source>
</evidence>
<dbReference type="EMBL" id="JAKLTY010000010">
    <property type="protein sequence ID" value="MCG2628490.1"/>
    <property type="molecule type" value="Genomic_DNA"/>
</dbReference>
<proteinExistence type="inferred from homology"/>
<comment type="caution">
    <text evidence="8">The sequence shown here is derived from an EMBL/GenBank/DDBJ whole genome shotgun (WGS) entry which is preliminary data.</text>
</comment>
<name>A0A9X1RBG1_9BRAD</name>
<accession>A0A9X1RBG1</accession>
<comment type="subcellular location">
    <subcellularLocation>
        <location evidence="1">Cell outer membrane</location>
    </subcellularLocation>
</comment>
<dbReference type="Gene3D" id="2.40.160.20">
    <property type="match status" value="1"/>
</dbReference>
<feature type="chain" id="PRO_5040927088" evidence="6">
    <location>
        <begin position="24"/>
        <end position="239"/>
    </location>
</feature>
<feature type="signal peptide" evidence="6">
    <location>
        <begin position="1"/>
        <end position="23"/>
    </location>
</feature>
<dbReference type="InterPro" id="IPR011250">
    <property type="entry name" value="OMP/PagP_B-barrel"/>
</dbReference>
<dbReference type="InterPro" id="IPR027385">
    <property type="entry name" value="Beta-barrel_OMP"/>
</dbReference>
<sequence>MNKNLLLAAVSLVAISATAPALAADLAARPYTKAPAMIATVYDWSGFYIGINGGGASAHTTWDQTAPLVAGEGSHNATGGTVGGQVGYRWQSAQWVFGLEGQGNWADFSGDNLSAVTGFTDRSKIDSFGLLTGQVGYAWNNVLLYVKGGAAVVGTKNELRAAGTTFASVSDTRWGGTVGAGLEFGFAPNWSVGVEYNHIFLSGKDVTFAGFQTDHIKQDVDMGLVRLNYKFGGPVIAKY</sequence>
<dbReference type="RefSeq" id="WP_237861978.1">
    <property type="nucleotide sequence ID" value="NZ_JAKLTY010000010.1"/>
</dbReference>
<evidence type="ECO:0000256" key="1">
    <source>
        <dbReference type="ARBA" id="ARBA00004442"/>
    </source>
</evidence>
<evidence type="ECO:0000256" key="6">
    <source>
        <dbReference type="SAM" id="SignalP"/>
    </source>
</evidence>
<dbReference type="Pfam" id="PF13505">
    <property type="entry name" value="OMP_b-brl"/>
    <property type="match status" value="1"/>
</dbReference>
<dbReference type="InterPro" id="IPR051692">
    <property type="entry name" value="OMP-like"/>
</dbReference>
<keyword evidence="3" id="KW-0472">Membrane</keyword>
<gene>
    <name evidence="9" type="ORF">L6637_00445</name>
    <name evidence="8" type="ORF">L6654_17790</name>
</gene>
<evidence type="ECO:0000256" key="4">
    <source>
        <dbReference type="ARBA" id="ARBA00023237"/>
    </source>
</evidence>
<dbReference type="SUPFAM" id="SSF56925">
    <property type="entry name" value="OMPA-like"/>
    <property type="match status" value="1"/>
</dbReference>
<keyword evidence="10" id="KW-1185">Reference proteome</keyword>
<protein>
    <submittedName>
        <fullName evidence="8">Outer membrane beta-barrel protein</fullName>
    </submittedName>
</protein>
<reference evidence="8" key="1">
    <citation type="submission" date="2022-01" db="EMBL/GenBank/DDBJ databases">
        <title>Genome sequnece data of strain Bradyrhizobium sp. nov.</title>
        <authorList>
            <person name="Zhang J."/>
        </authorList>
    </citation>
    <scope>NUCLEOTIDE SEQUENCE</scope>
    <source>
        <strain evidence="9">WYCCWR 12774</strain>
        <strain evidence="8">WYCCWR 13023</strain>
    </source>
</reference>
<dbReference type="GO" id="GO:0009279">
    <property type="term" value="C:cell outer membrane"/>
    <property type="evidence" value="ECO:0007669"/>
    <property type="project" value="UniProtKB-SubCell"/>
</dbReference>
<evidence type="ECO:0000313" key="9">
    <source>
        <dbReference type="EMBL" id="MCG2665396.1"/>
    </source>
</evidence>
<dbReference type="AlphaFoldDB" id="A0A9X1RBG1"/>
<comment type="similarity">
    <text evidence="5">Belongs to the Omp25/RopB family.</text>
</comment>
<evidence type="ECO:0000256" key="3">
    <source>
        <dbReference type="ARBA" id="ARBA00023136"/>
    </source>
</evidence>
<dbReference type="EMBL" id="JAKLUA010000001">
    <property type="protein sequence ID" value="MCG2665396.1"/>
    <property type="molecule type" value="Genomic_DNA"/>
</dbReference>
<keyword evidence="4" id="KW-0998">Cell outer membrane</keyword>
<feature type="domain" description="Outer membrane protein beta-barrel" evidence="7">
    <location>
        <begin position="13"/>
        <end position="212"/>
    </location>
</feature>
<dbReference type="PANTHER" id="PTHR34001:SF3">
    <property type="entry name" value="BLL7405 PROTEIN"/>
    <property type="match status" value="1"/>
</dbReference>
<evidence type="ECO:0000256" key="2">
    <source>
        <dbReference type="ARBA" id="ARBA00022729"/>
    </source>
</evidence>
<evidence type="ECO:0000313" key="10">
    <source>
        <dbReference type="Proteomes" id="UP001139012"/>
    </source>
</evidence>
<dbReference type="Proteomes" id="UP001139054">
    <property type="component" value="Unassembled WGS sequence"/>
</dbReference>
<organism evidence="8 11">
    <name type="scientific">Bradyrhizobium zhengyangense</name>
    <dbReference type="NCBI Taxonomy" id="2911009"/>
    <lineage>
        <taxon>Bacteria</taxon>
        <taxon>Pseudomonadati</taxon>
        <taxon>Pseudomonadota</taxon>
        <taxon>Alphaproteobacteria</taxon>
        <taxon>Hyphomicrobiales</taxon>
        <taxon>Nitrobacteraceae</taxon>
        <taxon>Bradyrhizobium</taxon>
    </lineage>
</organism>
<evidence type="ECO:0000313" key="8">
    <source>
        <dbReference type="EMBL" id="MCG2628490.1"/>
    </source>
</evidence>
<keyword evidence="2 6" id="KW-0732">Signal</keyword>
<dbReference type="Proteomes" id="UP001139012">
    <property type="component" value="Unassembled WGS sequence"/>
</dbReference>
<dbReference type="PANTHER" id="PTHR34001">
    <property type="entry name" value="BLL7405 PROTEIN"/>
    <property type="match status" value="1"/>
</dbReference>